<sequence length="109" mass="12285">MIRASIPLFRENKIIDKIGLFCFLRTRLISPFRNSSKSPTQCDGDQCNAGFNNTIPGLCEKYSSHLHTMPLHYITPRDTSNVTENMSGFRPTRIETHRSQIGQGTPVSS</sequence>
<name>A0A8D8X966_9HEMI</name>
<proteinExistence type="predicted"/>
<reference evidence="2" key="1">
    <citation type="submission" date="2021-05" db="EMBL/GenBank/DDBJ databases">
        <authorList>
            <person name="Alioto T."/>
            <person name="Alioto T."/>
            <person name="Gomez Garrido J."/>
        </authorList>
    </citation>
    <scope>NUCLEOTIDE SEQUENCE</scope>
</reference>
<dbReference type="EMBL" id="HBUF01276664">
    <property type="protein sequence ID" value="CAG6686464.1"/>
    <property type="molecule type" value="Transcribed_RNA"/>
</dbReference>
<feature type="compositionally biased region" description="Polar residues" evidence="1">
    <location>
        <begin position="99"/>
        <end position="109"/>
    </location>
</feature>
<dbReference type="AlphaFoldDB" id="A0A8D8X966"/>
<feature type="region of interest" description="Disordered" evidence="1">
    <location>
        <begin position="79"/>
        <end position="109"/>
    </location>
</feature>
<organism evidence="2">
    <name type="scientific">Cacopsylla melanoneura</name>
    <dbReference type="NCBI Taxonomy" id="428564"/>
    <lineage>
        <taxon>Eukaryota</taxon>
        <taxon>Metazoa</taxon>
        <taxon>Ecdysozoa</taxon>
        <taxon>Arthropoda</taxon>
        <taxon>Hexapoda</taxon>
        <taxon>Insecta</taxon>
        <taxon>Pterygota</taxon>
        <taxon>Neoptera</taxon>
        <taxon>Paraneoptera</taxon>
        <taxon>Hemiptera</taxon>
        <taxon>Sternorrhyncha</taxon>
        <taxon>Psylloidea</taxon>
        <taxon>Psyllidae</taxon>
        <taxon>Psyllinae</taxon>
        <taxon>Cacopsylla</taxon>
    </lineage>
</organism>
<evidence type="ECO:0000313" key="2">
    <source>
        <dbReference type="EMBL" id="CAG6686464.1"/>
    </source>
</evidence>
<accession>A0A8D8X966</accession>
<protein>
    <submittedName>
        <fullName evidence="2">Uncharacterized protein</fullName>
    </submittedName>
</protein>
<evidence type="ECO:0000256" key="1">
    <source>
        <dbReference type="SAM" id="MobiDB-lite"/>
    </source>
</evidence>